<reference evidence="1" key="1">
    <citation type="submission" date="2015-04" db="EMBL/GenBank/DDBJ databases">
        <authorList>
            <person name="Syromyatnikov M.Y."/>
            <person name="Popov V.N."/>
        </authorList>
    </citation>
    <scope>NUCLEOTIDE SEQUENCE</scope>
    <source>
        <strain evidence="1">MO-1</strain>
    </source>
</reference>
<evidence type="ECO:0000313" key="1">
    <source>
        <dbReference type="EMBL" id="CRH06477.1"/>
    </source>
</evidence>
<proteinExistence type="predicted"/>
<dbReference type="InterPro" id="IPR030906">
    <property type="entry name" value="Surf_polysacc"/>
</dbReference>
<dbReference type="SUPFAM" id="SSF53756">
    <property type="entry name" value="UDP-Glycosyltransferase/glycogen phosphorylase"/>
    <property type="match status" value="1"/>
</dbReference>
<dbReference type="EMBL" id="LO017727">
    <property type="protein sequence ID" value="CRH06477.1"/>
    <property type="molecule type" value="Genomic_DNA"/>
</dbReference>
<dbReference type="AlphaFoldDB" id="A0A1S7LK33"/>
<organism evidence="1">
    <name type="scientific">Magnetococcus massalia (strain MO-1)</name>
    <dbReference type="NCBI Taxonomy" id="451514"/>
    <lineage>
        <taxon>Bacteria</taxon>
        <taxon>Pseudomonadati</taxon>
        <taxon>Pseudomonadota</taxon>
        <taxon>Magnetococcia</taxon>
        <taxon>Magnetococcales</taxon>
        <taxon>Magnetococcaceae</taxon>
        <taxon>Magnetococcus</taxon>
    </lineage>
</organism>
<protein>
    <submittedName>
        <fullName evidence="1">Uncharacterized protein</fullName>
    </submittedName>
</protein>
<dbReference type="NCBIfam" id="TIGR04396">
    <property type="entry name" value="surf_polysacc"/>
    <property type="match status" value="1"/>
</dbReference>
<sequence>MEIGTVVLLVDHIDRDLLVSTLIAHQLEKLGIRCHLEPLESYQGCLECYRPDMIIFNHLVGSHLAAFSKRLKELGVLVGVLPNEGLIYDRDARLMNAGKFHADVHIDHFFCWQQAHKEALIETGLDKKGTQIHVIGIPRFDLYFSPWSKFFDITSFEHFQDQNKSRVLFCTNYGLAHYKELPPDQSKDFFAPWKDRVEKLKSYEELVEVHYDNRERSLDFMTEIAQSGKFNLVIKIHPRETTLFYQTWLDGLDDAWKKRVVLTKNELIYPLIMACDVEISTGICTTSLESWIAGKPTIDIVLKRHPWTDNDALERLNPILGDGGKAVELIDQVIASPEQSVYAEGRKKHLATWCHTPQGDTAKKMASVIAAVFSTPQQKEWSRLSLNDYKRGWKLRLLRRLGLPYNFSPLVRLKARLLPERYSRKKMAYEKTIRPHHVRTMRDKFAACFIDE</sequence>
<name>A0A1S7LK33_MAGMO</name>
<gene>
    <name evidence="1" type="ORF">MAGMO_2315</name>
</gene>
<accession>A0A1S7LK33</accession>